<dbReference type="CDD" id="cd00565">
    <property type="entry name" value="Ubl_ThiS"/>
    <property type="match status" value="1"/>
</dbReference>
<evidence type="ECO:0000313" key="2">
    <source>
        <dbReference type="Proteomes" id="UP000823631"/>
    </source>
</evidence>
<comment type="caution">
    <text evidence="1">The sequence shown here is derived from an EMBL/GenBank/DDBJ whole genome shotgun (WGS) entry which is preliminary data.</text>
</comment>
<dbReference type="Proteomes" id="UP000823631">
    <property type="component" value="Unassembled WGS sequence"/>
</dbReference>
<dbReference type="PANTHER" id="PTHR34472:SF1">
    <property type="entry name" value="SULFUR CARRIER PROTEIN THIS"/>
    <property type="match status" value="1"/>
</dbReference>
<dbReference type="InterPro" id="IPR003749">
    <property type="entry name" value="ThiS/MoaD-like"/>
</dbReference>
<name>A0A9D9DE93_9GAMM</name>
<proteinExistence type="predicted"/>
<dbReference type="Gene3D" id="3.10.20.30">
    <property type="match status" value="1"/>
</dbReference>
<reference evidence="1" key="2">
    <citation type="journal article" date="2021" name="PeerJ">
        <title>Extensive microbial diversity within the chicken gut microbiome revealed by metagenomics and culture.</title>
        <authorList>
            <person name="Gilroy R."/>
            <person name="Ravi A."/>
            <person name="Getino M."/>
            <person name="Pursley I."/>
            <person name="Horton D.L."/>
            <person name="Alikhan N.F."/>
            <person name="Baker D."/>
            <person name="Gharbi K."/>
            <person name="Hall N."/>
            <person name="Watson M."/>
            <person name="Adriaenssens E.M."/>
            <person name="Foster-Nyarko E."/>
            <person name="Jarju S."/>
            <person name="Secka A."/>
            <person name="Antonio M."/>
            <person name="Oren A."/>
            <person name="Chaudhuri R.R."/>
            <person name="La Ragione R."/>
            <person name="Hildebrand F."/>
            <person name="Pallen M.J."/>
        </authorList>
    </citation>
    <scope>NUCLEOTIDE SEQUENCE</scope>
    <source>
        <strain evidence="1">17213</strain>
    </source>
</reference>
<dbReference type="Pfam" id="PF02597">
    <property type="entry name" value="ThiS"/>
    <property type="match status" value="1"/>
</dbReference>
<dbReference type="EMBL" id="JADINH010000216">
    <property type="protein sequence ID" value="MBO8416850.1"/>
    <property type="molecule type" value="Genomic_DNA"/>
</dbReference>
<evidence type="ECO:0000313" key="1">
    <source>
        <dbReference type="EMBL" id="MBO8416850.1"/>
    </source>
</evidence>
<gene>
    <name evidence="1" type="primary">thiS</name>
    <name evidence="1" type="ORF">IAB19_10760</name>
</gene>
<dbReference type="InterPro" id="IPR012675">
    <property type="entry name" value="Beta-grasp_dom_sf"/>
</dbReference>
<dbReference type="NCBIfam" id="TIGR01683">
    <property type="entry name" value="thiS"/>
    <property type="match status" value="1"/>
</dbReference>
<dbReference type="SUPFAM" id="SSF54285">
    <property type="entry name" value="MoaD/ThiS"/>
    <property type="match status" value="1"/>
</dbReference>
<protein>
    <submittedName>
        <fullName evidence="1">Sulfur carrier protein ThiS</fullName>
    </submittedName>
</protein>
<dbReference type="InterPro" id="IPR010035">
    <property type="entry name" value="Thi_S"/>
</dbReference>
<organism evidence="1 2">
    <name type="scientific">Candidatus Avisuccinivibrio stercorigallinarum</name>
    <dbReference type="NCBI Taxonomy" id="2840704"/>
    <lineage>
        <taxon>Bacteria</taxon>
        <taxon>Pseudomonadati</taxon>
        <taxon>Pseudomonadota</taxon>
        <taxon>Gammaproteobacteria</taxon>
        <taxon>Aeromonadales</taxon>
        <taxon>Succinivibrionaceae</taxon>
        <taxon>Succinivibrionaceae incertae sedis</taxon>
        <taxon>Candidatus Avisuccinivibrio</taxon>
    </lineage>
</organism>
<feature type="non-terminal residue" evidence="1">
    <location>
        <position position="58"/>
    </location>
</feature>
<dbReference type="AlphaFoldDB" id="A0A9D9DE93"/>
<dbReference type="PANTHER" id="PTHR34472">
    <property type="entry name" value="SULFUR CARRIER PROTEIN THIS"/>
    <property type="match status" value="1"/>
</dbReference>
<sequence>MADQIEIFFNGESEQVPAGSTLQDLLTQKGIQALGTACAVNSEIVPKDTWAQYKLSAS</sequence>
<dbReference type="InterPro" id="IPR016155">
    <property type="entry name" value="Mopterin_synth/thiamin_S_b"/>
</dbReference>
<accession>A0A9D9DE93</accession>
<reference evidence="1" key="1">
    <citation type="submission" date="2020-10" db="EMBL/GenBank/DDBJ databases">
        <authorList>
            <person name="Gilroy R."/>
        </authorList>
    </citation>
    <scope>NUCLEOTIDE SEQUENCE</scope>
    <source>
        <strain evidence="1">17213</strain>
    </source>
</reference>